<dbReference type="GO" id="GO:0006412">
    <property type="term" value="P:translation"/>
    <property type="evidence" value="ECO:0007669"/>
    <property type="project" value="UniProtKB-UniRule"/>
</dbReference>
<comment type="similarity">
    <text evidence="1 4">Belongs to the universal ribosomal protein uL29 family.</text>
</comment>
<dbReference type="PROSITE" id="PS00579">
    <property type="entry name" value="RIBOSOMAL_L29"/>
    <property type="match status" value="1"/>
</dbReference>
<dbReference type="InterPro" id="IPR036049">
    <property type="entry name" value="Ribosomal_uL29_sf"/>
</dbReference>
<dbReference type="CDD" id="cd00427">
    <property type="entry name" value="Ribosomal_L29_HIP"/>
    <property type="match status" value="1"/>
</dbReference>
<dbReference type="SMR" id="A0A5C0XXE0"/>
<dbReference type="Proteomes" id="UP000324354">
    <property type="component" value="Chromosome"/>
</dbReference>
<dbReference type="GO" id="GO:0003735">
    <property type="term" value="F:structural constituent of ribosome"/>
    <property type="evidence" value="ECO:0007669"/>
    <property type="project" value="InterPro"/>
</dbReference>
<dbReference type="RefSeq" id="WP_011012959.1">
    <property type="nucleotide sequence ID" value="NC_003413.1"/>
</dbReference>
<dbReference type="EMBL" id="CP023154">
    <property type="protein sequence ID" value="QEK79420.1"/>
    <property type="molecule type" value="Genomic_DNA"/>
</dbReference>
<evidence type="ECO:0000256" key="1">
    <source>
        <dbReference type="ARBA" id="ARBA00009254"/>
    </source>
</evidence>
<dbReference type="KEGG" id="pfu:PF1818"/>
<sequence length="72" mass="8529">MKPSEIREMSIEEIDAKIRELRLQLAKERGLLTMGTSLENPMVIRNLRRDIARLLTIKKEKLREREKGKVKK</sequence>
<dbReference type="GO" id="GO:0005840">
    <property type="term" value="C:ribosome"/>
    <property type="evidence" value="ECO:0007669"/>
    <property type="project" value="UniProtKB-KW"/>
</dbReference>
<evidence type="ECO:0000256" key="5">
    <source>
        <dbReference type="SAM" id="Coils"/>
    </source>
</evidence>
<evidence type="ECO:0000256" key="2">
    <source>
        <dbReference type="ARBA" id="ARBA00022980"/>
    </source>
</evidence>
<keyword evidence="3 4" id="KW-0687">Ribonucleoprotein</keyword>
<accession>A0A5C0XXE0</accession>
<dbReference type="SUPFAM" id="SSF46561">
    <property type="entry name" value="Ribosomal protein L29 (L29p)"/>
    <property type="match status" value="1"/>
</dbReference>
<keyword evidence="2 4" id="KW-0689">Ribosomal protein</keyword>
<dbReference type="GeneID" id="41713637"/>
<dbReference type="OrthoDB" id="11736at2157"/>
<dbReference type="Gene3D" id="1.10.287.310">
    <property type="match status" value="1"/>
</dbReference>
<dbReference type="GeneID" id="13300465"/>
<evidence type="ECO:0000313" key="7">
    <source>
        <dbReference type="Proteomes" id="UP000324354"/>
    </source>
</evidence>
<proteinExistence type="inferred from homology"/>
<feature type="coiled-coil region" evidence="5">
    <location>
        <begin position="11"/>
        <end position="64"/>
    </location>
</feature>
<name>A0A5C0XXE0_PYRFU</name>
<dbReference type="Pfam" id="PF00831">
    <property type="entry name" value="Ribosomal_L29"/>
    <property type="match status" value="1"/>
</dbReference>
<organism evidence="6 7">
    <name type="scientific">Pyrococcus furiosus (strain ATCC 43587 / DSM 3638 / JCM 8422 / Vc1)</name>
    <dbReference type="NCBI Taxonomy" id="186497"/>
    <lineage>
        <taxon>Archaea</taxon>
        <taxon>Methanobacteriati</taxon>
        <taxon>Methanobacteriota</taxon>
        <taxon>Thermococci</taxon>
        <taxon>Thermococcales</taxon>
        <taxon>Thermococcaceae</taxon>
        <taxon>Pyrococcus</taxon>
    </lineage>
</organism>
<dbReference type="AlphaFoldDB" id="A0A5C0XXE0"/>
<dbReference type="HAMAP" id="MF_00374">
    <property type="entry name" value="Ribosomal_uL29"/>
    <property type="match status" value="1"/>
</dbReference>
<evidence type="ECO:0000256" key="4">
    <source>
        <dbReference type="HAMAP-Rule" id="MF_00374"/>
    </source>
</evidence>
<dbReference type="NCBIfam" id="TIGR00012">
    <property type="entry name" value="L29"/>
    <property type="match status" value="1"/>
</dbReference>
<gene>
    <name evidence="6" type="primary">rpmC</name>
    <name evidence="4" type="synonym">rpl29</name>
    <name evidence="6" type="ORF">PFDSM3638_09145</name>
</gene>
<keyword evidence="5" id="KW-0175">Coiled coil</keyword>
<reference evidence="6 7" key="1">
    <citation type="submission" date="2017-08" db="EMBL/GenBank/DDBJ databases">
        <title>Resequencing and Reannotation of the genome of Pyrococcus furiosus type strain DSM3638.</title>
        <authorList>
            <person name="Reichelt R.M."/>
            <person name="Bunk B."/>
        </authorList>
    </citation>
    <scope>NUCLEOTIDE SEQUENCE [LARGE SCALE GENOMIC DNA]</scope>
    <source>
        <strain evidence="6 7">DSM 3638</strain>
    </source>
</reference>
<protein>
    <recommendedName>
        <fullName evidence="4">Large ribosomal subunit protein uL29</fullName>
    </recommendedName>
</protein>
<dbReference type="GO" id="GO:1990904">
    <property type="term" value="C:ribonucleoprotein complex"/>
    <property type="evidence" value="ECO:0007669"/>
    <property type="project" value="UniProtKB-KW"/>
</dbReference>
<dbReference type="InterPro" id="IPR001854">
    <property type="entry name" value="Ribosomal_uL29"/>
</dbReference>
<evidence type="ECO:0000256" key="3">
    <source>
        <dbReference type="ARBA" id="ARBA00023274"/>
    </source>
</evidence>
<dbReference type="InterPro" id="IPR018254">
    <property type="entry name" value="Ribosomal_uL29_CS"/>
</dbReference>
<evidence type="ECO:0000313" key="6">
    <source>
        <dbReference type="EMBL" id="QEK79420.1"/>
    </source>
</evidence>